<evidence type="ECO:0000256" key="6">
    <source>
        <dbReference type="ARBA" id="ARBA00022448"/>
    </source>
</evidence>
<keyword evidence="9 18" id="KW-0999">Mitochondrion inner membrane</keyword>
<evidence type="ECO:0000256" key="13">
    <source>
        <dbReference type="ARBA" id="ARBA00023027"/>
    </source>
</evidence>
<geneLocation type="mitochondrion" evidence="20"/>
<dbReference type="EMBL" id="MW619693">
    <property type="protein sequence ID" value="UPL65894.1"/>
    <property type="molecule type" value="Genomic_DNA"/>
</dbReference>
<comment type="function">
    <text evidence="18">Core subunit of the mitochondrial membrane respiratory chain NADH dehydrogenase (Complex I) which catalyzes electron transfer from NADH through the respiratory chain, using ubiquinone as an electron acceptor. Essential for the catalytic activity and assembly of complex I.</text>
</comment>
<keyword evidence="14 18" id="KW-0830">Ubiquinone</keyword>
<dbReference type="PANTHER" id="PTHR46552">
    <property type="entry name" value="NADH-UBIQUINONE OXIDOREDUCTASE CHAIN 2"/>
    <property type="match status" value="1"/>
</dbReference>
<evidence type="ECO:0000256" key="12">
    <source>
        <dbReference type="ARBA" id="ARBA00022989"/>
    </source>
</evidence>
<dbReference type="InterPro" id="IPR001750">
    <property type="entry name" value="ND/Mrp_TM"/>
</dbReference>
<evidence type="ECO:0000256" key="2">
    <source>
        <dbReference type="ARBA" id="ARBA00004448"/>
    </source>
</evidence>
<comment type="similarity">
    <text evidence="3 18">Belongs to the complex I subunit 2 family.</text>
</comment>
<dbReference type="Pfam" id="PF00361">
    <property type="entry name" value="Proton_antipo_M"/>
    <property type="match status" value="1"/>
</dbReference>
<evidence type="ECO:0000256" key="7">
    <source>
        <dbReference type="ARBA" id="ARBA00022660"/>
    </source>
</evidence>
<keyword evidence="12 18" id="KW-1133">Transmembrane helix</keyword>
<feature type="transmembrane region" description="Helical" evidence="18">
    <location>
        <begin position="7"/>
        <end position="23"/>
    </location>
</feature>
<protein>
    <recommendedName>
        <fullName evidence="5 18">NADH-ubiquinone oxidoreductase chain 2</fullName>
        <ecNumber evidence="4 18">7.1.1.2</ecNumber>
    </recommendedName>
</protein>
<comment type="catalytic activity">
    <reaction evidence="17 18">
        <text>a ubiquinone + NADH + 5 H(+)(in) = a ubiquinol + NAD(+) + 4 H(+)(out)</text>
        <dbReference type="Rhea" id="RHEA:29091"/>
        <dbReference type="Rhea" id="RHEA-COMP:9565"/>
        <dbReference type="Rhea" id="RHEA-COMP:9566"/>
        <dbReference type="ChEBI" id="CHEBI:15378"/>
        <dbReference type="ChEBI" id="CHEBI:16389"/>
        <dbReference type="ChEBI" id="CHEBI:17976"/>
        <dbReference type="ChEBI" id="CHEBI:57540"/>
        <dbReference type="ChEBI" id="CHEBI:57945"/>
        <dbReference type="EC" id="7.1.1.2"/>
    </reaction>
</comment>
<comment type="function">
    <text evidence="1">Core subunit of the mitochondrial membrane respiratory chain NADH dehydrogenase (Complex I) that is believed to belong to the minimal assembly required for catalysis. Complex I functions in the transfer of electrons from NADH to the respiratory chain. The immediate electron acceptor for the enzyme is believed to be ubiquinone.</text>
</comment>
<evidence type="ECO:0000256" key="11">
    <source>
        <dbReference type="ARBA" id="ARBA00022982"/>
    </source>
</evidence>
<feature type="transmembrane region" description="Helical" evidence="18">
    <location>
        <begin position="146"/>
        <end position="164"/>
    </location>
</feature>
<feature type="transmembrane region" description="Helical" evidence="18">
    <location>
        <begin position="268"/>
        <end position="286"/>
    </location>
</feature>
<evidence type="ECO:0000313" key="20">
    <source>
        <dbReference type="EMBL" id="UPL65894.1"/>
    </source>
</evidence>
<feature type="transmembrane region" description="Helical" evidence="18">
    <location>
        <begin position="196"/>
        <end position="213"/>
    </location>
</feature>
<dbReference type="PANTHER" id="PTHR46552:SF1">
    <property type="entry name" value="NADH-UBIQUINONE OXIDOREDUCTASE CHAIN 2"/>
    <property type="match status" value="1"/>
</dbReference>
<evidence type="ECO:0000256" key="3">
    <source>
        <dbReference type="ARBA" id="ARBA00007012"/>
    </source>
</evidence>
<feature type="transmembrane region" description="Helical" evidence="18">
    <location>
        <begin position="119"/>
        <end position="140"/>
    </location>
</feature>
<keyword evidence="10 18" id="KW-1278">Translocase</keyword>
<keyword evidence="11 18" id="KW-0249">Electron transport</keyword>
<evidence type="ECO:0000256" key="16">
    <source>
        <dbReference type="ARBA" id="ARBA00023136"/>
    </source>
</evidence>
<name>A0A8T9ZXU3_9HEMI</name>
<dbReference type="InterPro" id="IPR003917">
    <property type="entry name" value="NADH_UbQ_OxRdtase_chain2"/>
</dbReference>
<evidence type="ECO:0000256" key="5">
    <source>
        <dbReference type="ARBA" id="ARBA00021008"/>
    </source>
</evidence>
<proteinExistence type="inferred from homology"/>
<feature type="transmembrane region" description="Helical" evidence="18">
    <location>
        <begin position="307"/>
        <end position="330"/>
    </location>
</feature>
<keyword evidence="6" id="KW-0813">Transport</keyword>
<reference evidence="20" key="1">
    <citation type="journal article" date="2022" name="Cladistics">
        <title>Diversification of the phytophagous lineages of true bugs (Insecta: Hemiptera: Heteroptera) shortly after that of the flowering plants.</title>
        <authorList>
            <person name="Ye F."/>
            <person name="Kment P."/>
            <person name="Redei D."/>
            <person name="Luo J.Y."/>
            <person name="Wang Y.H."/>
            <person name="Kuechler S.M."/>
            <person name="Zhang W.W."/>
            <person name="Chen P.P."/>
            <person name="Wu H.Y."/>
            <person name="Wu Y.Z."/>
            <person name="Sun X.Y."/>
            <person name="Ding L."/>
            <person name="Wang Y.R."/>
            <person name="Xie Q."/>
        </authorList>
    </citation>
    <scope>NUCLEOTIDE SEQUENCE</scope>
</reference>
<comment type="subcellular location">
    <subcellularLocation>
        <location evidence="2 18">Mitochondrion inner membrane</location>
        <topology evidence="2 18">Multi-pass membrane protein</topology>
    </subcellularLocation>
</comment>
<evidence type="ECO:0000256" key="10">
    <source>
        <dbReference type="ARBA" id="ARBA00022967"/>
    </source>
</evidence>
<keyword evidence="13 18" id="KW-0520">NAD</keyword>
<keyword evidence="7 18" id="KW-0679">Respiratory chain</keyword>
<evidence type="ECO:0000256" key="14">
    <source>
        <dbReference type="ARBA" id="ARBA00023075"/>
    </source>
</evidence>
<evidence type="ECO:0000256" key="18">
    <source>
        <dbReference type="RuleBase" id="RU003403"/>
    </source>
</evidence>
<evidence type="ECO:0000256" key="9">
    <source>
        <dbReference type="ARBA" id="ARBA00022792"/>
    </source>
</evidence>
<dbReference type="GO" id="GO:0005743">
    <property type="term" value="C:mitochondrial inner membrane"/>
    <property type="evidence" value="ECO:0007669"/>
    <property type="project" value="UniProtKB-SubCell"/>
</dbReference>
<accession>A0A8T9ZXU3</accession>
<dbReference type="GO" id="GO:0008137">
    <property type="term" value="F:NADH dehydrogenase (ubiquinone) activity"/>
    <property type="evidence" value="ECO:0007669"/>
    <property type="project" value="UniProtKB-EC"/>
</dbReference>
<evidence type="ECO:0000256" key="4">
    <source>
        <dbReference type="ARBA" id="ARBA00012944"/>
    </source>
</evidence>
<evidence type="ECO:0000256" key="15">
    <source>
        <dbReference type="ARBA" id="ARBA00023128"/>
    </source>
</evidence>
<keyword evidence="8 18" id="KW-0812">Transmembrane</keyword>
<evidence type="ECO:0000259" key="19">
    <source>
        <dbReference type="Pfam" id="PF00361"/>
    </source>
</evidence>
<dbReference type="InterPro" id="IPR050175">
    <property type="entry name" value="Complex_I_Subunit_2"/>
</dbReference>
<keyword evidence="16 18" id="KW-0472">Membrane</keyword>
<feature type="transmembrane region" description="Helical" evidence="18">
    <location>
        <begin position="234"/>
        <end position="256"/>
    </location>
</feature>
<keyword evidence="15 18" id="KW-0496">Mitochondrion</keyword>
<dbReference type="GO" id="GO:0006120">
    <property type="term" value="P:mitochondrial electron transport, NADH to ubiquinone"/>
    <property type="evidence" value="ECO:0007669"/>
    <property type="project" value="InterPro"/>
</dbReference>
<evidence type="ECO:0000256" key="8">
    <source>
        <dbReference type="ARBA" id="ARBA00022692"/>
    </source>
</evidence>
<feature type="transmembrane region" description="Helical" evidence="18">
    <location>
        <begin position="80"/>
        <end position="98"/>
    </location>
</feature>
<evidence type="ECO:0000256" key="1">
    <source>
        <dbReference type="ARBA" id="ARBA00003257"/>
    </source>
</evidence>
<evidence type="ECO:0000256" key="17">
    <source>
        <dbReference type="ARBA" id="ARBA00049551"/>
    </source>
</evidence>
<dbReference type="PRINTS" id="PR01436">
    <property type="entry name" value="NADHDHGNASE2"/>
</dbReference>
<dbReference type="EC" id="7.1.1.2" evidence="4 18"/>
<dbReference type="AlphaFoldDB" id="A0A8T9ZXU3"/>
<sequence length="333" mass="39320">MKTSSKTMFFSLMIISTLMVMSSSNWLNMWIGLEMNLMAFIPLISESKNKFSSQTTMTYFLIQSMASMLFLMTMLMNKYIMFFISESMIKTFILLIMMMKMGMPPFHMWFPEMMNKMKWNMCLILMTWQKLAPMFITSMVIEVNKITMSVICLSAIVGAVGGVNQTSTRKIMAYSSINHMSWMLSCAMNYKKSWMMYLFMYSMMMLIMAKMMNLYNIMYINQMNIFFKNNMDKIIVIVTMLSIGGLPPFLGFFPKWMAIEYMIKMSEVMMMIVMVMSSLITIMYYLRLSSSMNLIFSHSQKWMFKPMTSKITSMWLMFINLAFPLIIMLYNFY</sequence>
<organism evidence="20">
    <name type="scientific">Lasiolabops cosmopolites</name>
    <dbReference type="NCBI Taxonomy" id="2813038"/>
    <lineage>
        <taxon>Eukaryota</taxon>
        <taxon>Metazoa</taxon>
        <taxon>Ecdysozoa</taxon>
        <taxon>Arthropoda</taxon>
        <taxon>Hexapoda</taxon>
        <taxon>Insecta</taxon>
        <taxon>Pterygota</taxon>
        <taxon>Neoptera</taxon>
        <taxon>Paraneoptera</taxon>
        <taxon>Hemiptera</taxon>
        <taxon>Heteroptera</taxon>
        <taxon>Panheteroptera</taxon>
        <taxon>Cimicomorpha</taxon>
        <taxon>Miridae</taxon>
        <taxon>Leucophoropterini</taxon>
        <taxon>Lasiolabops</taxon>
    </lineage>
</organism>
<feature type="domain" description="NADH:quinone oxidoreductase/Mrp antiporter transmembrane" evidence="19">
    <location>
        <begin position="23"/>
        <end position="281"/>
    </location>
</feature>